<dbReference type="InterPro" id="IPR052935">
    <property type="entry name" value="Mg2+_PAP"/>
</dbReference>
<dbReference type="GO" id="GO:0008195">
    <property type="term" value="F:phosphatidate phosphatase activity"/>
    <property type="evidence" value="ECO:0007669"/>
    <property type="project" value="InterPro"/>
</dbReference>
<dbReference type="AlphaFoldDB" id="A0A3Q9JJ73"/>
<dbReference type="SUPFAM" id="SSF56784">
    <property type="entry name" value="HAD-like"/>
    <property type="match status" value="1"/>
</dbReference>
<dbReference type="KEGG" id="emo:DM558_08035"/>
<protein>
    <submittedName>
        <fullName evidence="2">DUF2183 domain-containing protein</fullName>
    </submittedName>
</protein>
<evidence type="ECO:0000259" key="1">
    <source>
        <dbReference type="Pfam" id="PF09949"/>
    </source>
</evidence>
<proteinExistence type="predicted"/>
<dbReference type="InterPro" id="IPR019236">
    <property type="entry name" value="APP1_cat"/>
</dbReference>
<dbReference type="RefSeq" id="WP_127163298.1">
    <property type="nucleotide sequence ID" value="NZ_CP029822.1"/>
</dbReference>
<dbReference type="PANTHER" id="PTHR28208">
    <property type="entry name" value="PHOSPHATIDATE PHOSPHATASE APP1"/>
    <property type="match status" value="1"/>
</dbReference>
<reference evidence="3" key="1">
    <citation type="submission" date="2018-06" db="EMBL/GenBank/DDBJ databases">
        <title>Complete genome of Pseudomonas insecticola strain QZS01.</title>
        <authorList>
            <person name="Wang J."/>
            <person name="Su Q."/>
        </authorList>
    </citation>
    <scope>NUCLEOTIDE SEQUENCE [LARGE SCALE GENOMIC DNA]</scope>
    <source>
        <strain evidence="3">QZS01</strain>
    </source>
</reference>
<evidence type="ECO:0000313" key="3">
    <source>
        <dbReference type="Proteomes" id="UP000273143"/>
    </source>
</evidence>
<dbReference type="InterPro" id="IPR036412">
    <property type="entry name" value="HAD-like_sf"/>
</dbReference>
<feature type="domain" description="Phosphatidate phosphatase APP1 catalytic" evidence="1">
    <location>
        <begin position="166"/>
        <end position="313"/>
    </location>
</feature>
<dbReference type="Proteomes" id="UP000273143">
    <property type="component" value="Chromosome"/>
</dbReference>
<organism evidence="2 3">
    <name type="scientific">Entomomonas moraniae</name>
    <dbReference type="NCBI Taxonomy" id="2213226"/>
    <lineage>
        <taxon>Bacteria</taxon>
        <taxon>Pseudomonadati</taxon>
        <taxon>Pseudomonadota</taxon>
        <taxon>Gammaproteobacteria</taxon>
        <taxon>Pseudomonadales</taxon>
        <taxon>Pseudomonadaceae</taxon>
        <taxon>Entomomonas</taxon>
    </lineage>
</organism>
<accession>A0A3Q9JJ73</accession>
<keyword evidence="3" id="KW-1185">Reference proteome</keyword>
<dbReference type="Pfam" id="PF09949">
    <property type="entry name" value="APP1_cat"/>
    <property type="match status" value="1"/>
</dbReference>
<dbReference type="EMBL" id="CP029822">
    <property type="protein sequence ID" value="AZS50732.1"/>
    <property type="molecule type" value="Genomic_DNA"/>
</dbReference>
<sequence>MHVKKLLLLLSVINMSITYGSELKSDEHVLFIPNIAYQTPDNKLAISIQAWVYEKERRPGMTSLLTKYLGIDKDTLTPEEYDLLYQRSQLFRVDSERGKVLSIKLNNTTYTLPKTDKGGVTNQVIYLNTIPSQQSNHSISYSISDLNLPESTNTELSFFSPDIGLSVISDIDDTIKDSKVLDQKQLLINTFIKPFKAINSMRDWYQQMAKKGISFHYLSSSPIQLYPALKDFMDKAQFPTGSVHLREATTWHSIIPTGDDSRNHKLSTLEKLLNAYPKRQFILIGDSGEADPEIYAQMMKKYPTQVKCIAIRNVTNEDEQSPRYKQLFAGVDSYKWQIFTDPTTIINTCAPRE</sequence>
<dbReference type="PANTHER" id="PTHR28208:SF1">
    <property type="entry name" value="FILAMENT ORGANIZATION PROTEIN APP1-LIKE, PUTATIVE (AFU_ORTHOLOGUE AFUA_1G06650)-RELATED"/>
    <property type="match status" value="1"/>
</dbReference>
<name>A0A3Q9JJ73_9GAMM</name>
<evidence type="ECO:0000313" key="2">
    <source>
        <dbReference type="EMBL" id="AZS50732.1"/>
    </source>
</evidence>
<gene>
    <name evidence="2" type="ORF">DM558_08035</name>
</gene>